<proteinExistence type="inferred from homology"/>
<dbReference type="PROSITE" id="PS50240">
    <property type="entry name" value="TRYPSIN_DOM"/>
    <property type="match status" value="1"/>
</dbReference>
<dbReference type="SMART" id="SM00020">
    <property type="entry name" value="Tryp_SPc"/>
    <property type="match status" value="1"/>
</dbReference>
<name>A0A2G9UNE7_TELCI</name>
<keyword evidence="5" id="KW-1185">Reference proteome</keyword>
<evidence type="ECO:0000313" key="5">
    <source>
        <dbReference type="Proteomes" id="UP000230423"/>
    </source>
</evidence>
<dbReference type="Gene3D" id="2.40.10.10">
    <property type="entry name" value="Trypsin-like serine proteases"/>
    <property type="match status" value="1"/>
</dbReference>
<evidence type="ECO:0000259" key="3">
    <source>
        <dbReference type="PROSITE" id="PS50240"/>
    </source>
</evidence>
<dbReference type="InterPro" id="IPR001254">
    <property type="entry name" value="Trypsin_dom"/>
</dbReference>
<dbReference type="InterPro" id="IPR051487">
    <property type="entry name" value="Ser/Thr_Proteases_Immune/Dev"/>
</dbReference>
<dbReference type="PANTHER" id="PTHR24256">
    <property type="entry name" value="TRYPTASE-RELATED"/>
    <property type="match status" value="1"/>
</dbReference>
<evidence type="ECO:0000313" key="4">
    <source>
        <dbReference type="EMBL" id="PIO71676.1"/>
    </source>
</evidence>
<dbReference type="Pfam" id="PF00089">
    <property type="entry name" value="Trypsin"/>
    <property type="match status" value="1"/>
</dbReference>
<evidence type="ECO:0000256" key="1">
    <source>
        <dbReference type="ARBA" id="ARBA00023157"/>
    </source>
</evidence>
<keyword evidence="1" id="KW-1015">Disulfide bond</keyword>
<dbReference type="EMBL" id="KZ345883">
    <property type="protein sequence ID" value="PIO71676.1"/>
    <property type="molecule type" value="Genomic_DNA"/>
</dbReference>
<organism evidence="4 5">
    <name type="scientific">Teladorsagia circumcincta</name>
    <name type="common">Brown stomach worm</name>
    <name type="synonym">Ostertagia circumcincta</name>
    <dbReference type="NCBI Taxonomy" id="45464"/>
    <lineage>
        <taxon>Eukaryota</taxon>
        <taxon>Metazoa</taxon>
        <taxon>Ecdysozoa</taxon>
        <taxon>Nematoda</taxon>
        <taxon>Chromadorea</taxon>
        <taxon>Rhabditida</taxon>
        <taxon>Rhabditina</taxon>
        <taxon>Rhabditomorpha</taxon>
        <taxon>Strongyloidea</taxon>
        <taxon>Trichostrongylidae</taxon>
        <taxon>Teladorsagia</taxon>
    </lineage>
</organism>
<dbReference type="Proteomes" id="UP000230423">
    <property type="component" value="Unassembled WGS sequence"/>
</dbReference>
<evidence type="ECO:0000256" key="2">
    <source>
        <dbReference type="ARBA" id="ARBA00024195"/>
    </source>
</evidence>
<gene>
    <name evidence="4" type="ORF">TELCIR_06417</name>
</gene>
<dbReference type="GO" id="GO:0004252">
    <property type="term" value="F:serine-type endopeptidase activity"/>
    <property type="evidence" value="ECO:0007669"/>
    <property type="project" value="InterPro"/>
</dbReference>
<protein>
    <recommendedName>
        <fullName evidence="3">Peptidase S1 domain-containing protein</fullName>
    </recommendedName>
</protein>
<dbReference type="OrthoDB" id="5877327at2759"/>
<dbReference type="InterPro" id="IPR009003">
    <property type="entry name" value="Peptidase_S1_PA"/>
</dbReference>
<accession>A0A2G9UNE7</accession>
<sequence length="280" mass="31409">MFRDLVPSKVTMSDQLIALKACGAGLCVLKQGSVPKKSYTPKEAMGGDPLCEGYDHRILGAWKMFFGARCRHPQECENFWLTPDMIYIHGEFDECTRDNDIAIFEHSENIPNFMATPICLPTKNLKFSNKTEAAGVGLTGPKSSPRSRAPKRFRVIGNLVVKSARKKRLVVKRPLGKGLCEGDSGGPLFQYNENKPITQIGIASTFKPCNTYFNAALDDVEELDYHDSFDYYTDIREYIDWICGKTGSARMLPFIRFYENTCSIKFQHADVQPGPPNIGT</sequence>
<comment type="similarity">
    <text evidence="2">Belongs to the peptidase S1 family. CLIP subfamily.</text>
</comment>
<dbReference type="InterPro" id="IPR043504">
    <property type="entry name" value="Peptidase_S1_PA_chymotrypsin"/>
</dbReference>
<dbReference type="SUPFAM" id="SSF50494">
    <property type="entry name" value="Trypsin-like serine proteases"/>
    <property type="match status" value="1"/>
</dbReference>
<dbReference type="AlphaFoldDB" id="A0A2G9UNE7"/>
<reference evidence="4 5" key="1">
    <citation type="submission" date="2015-09" db="EMBL/GenBank/DDBJ databases">
        <title>Draft genome of the parasitic nematode Teladorsagia circumcincta isolate WARC Sus (inbred).</title>
        <authorList>
            <person name="Mitreva M."/>
        </authorList>
    </citation>
    <scope>NUCLEOTIDE SEQUENCE [LARGE SCALE GENOMIC DNA]</scope>
    <source>
        <strain evidence="4 5">S</strain>
    </source>
</reference>
<dbReference type="GO" id="GO:0006508">
    <property type="term" value="P:proteolysis"/>
    <property type="evidence" value="ECO:0007669"/>
    <property type="project" value="InterPro"/>
</dbReference>
<feature type="domain" description="Peptidase S1" evidence="3">
    <location>
        <begin position="7"/>
        <end position="247"/>
    </location>
</feature>